<dbReference type="Proteomes" id="UP000324222">
    <property type="component" value="Unassembled WGS sequence"/>
</dbReference>
<sequence length="116" mass="13097">MDKGLVSVHDSQTLLDMHECFTVQHCQASSGRLSNAEPDDIYWVIVVENGTVTERLKSVDCSRSRFYLRRHSPDALMSWLPEALYGILGSGTHPCTSVRSPHTRESCYACVFFSDR</sequence>
<gene>
    <name evidence="1" type="ORF">E2C01_043093</name>
</gene>
<dbReference type="EMBL" id="VSRR010008781">
    <property type="protein sequence ID" value="MPC49295.1"/>
    <property type="molecule type" value="Genomic_DNA"/>
</dbReference>
<name>A0A5B7FVD5_PORTR</name>
<dbReference type="AlphaFoldDB" id="A0A5B7FVD5"/>
<evidence type="ECO:0000313" key="1">
    <source>
        <dbReference type="EMBL" id="MPC49295.1"/>
    </source>
</evidence>
<proteinExistence type="predicted"/>
<comment type="caution">
    <text evidence="1">The sequence shown here is derived from an EMBL/GenBank/DDBJ whole genome shotgun (WGS) entry which is preliminary data.</text>
</comment>
<keyword evidence="2" id="KW-1185">Reference proteome</keyword>
<accession>A0A5B7FVD5</accession>
<organism evidence="1 2">
    <name type="scientific">Portunus trituberculatus</name>
    <name type="common">Swimming crab</name>
    <name type="synonym">Neptunus trituberculatus</name>
    <dbReference type="NCBI Taxonomy" id="210409"/>
    <lineage>
        <taxon>Eukaryota</taxon>
        <taxon>Metazoa</taxon>
        <taxon>Ecdysozoa</taxon>
        <taxon>Arthropoda</taxon>
        <taxon>Crustacea</taxon>
        <taxon>Multicrustacea</taxon>
        <taxon>Malacostraca</taxon>
        <taxon>Eumalacostraca</taxon>
        <taxon>Eucarida</taxon>
        <taxon>Decapoda</taxon>
        <taxon>Pleocyemata</taxon>
        <taxon>Brachyura</taxon>
        <taxon>Eubrachyura</taxon>
        <taxon>Portunoidea</taxon>
        <taxon>Portunidae</taxon>
        <taxon>Portuninae</taxon>
        <taxon>Portunus</taxon>
    </lineage>
</organism>
<evidence type="ECO:0000313" key="2">
    <source>
        <dbReference type="Proteomes" id="UP000324222"/>
    </source>
</evidence>
<reference evidence="1 2" key="1">
    <citation type="submission" date="2019-05" db="EMBL/GenBank/DDBJ databases">
        <title>Another draft genome of Portunus trituberculatus and its Hox gene families provides insights of decapod evolution.</title>
        <authorList>
            <person name="Jeong J.-H."/>
            <person name="Song I."/>
            <person name="Kim S."/>
            <person name="Choi T."/>
            <person name="Kim D."/>
            <person name="Ryu S."/>
            <person name="Kim W."/>
        </authorList>
    </citation>
    <scope>NUCLEOTIDE SEQUENCE [LARGE SCALE GENOMIC DNA]</scope>
    <source>
        <tissue evidence="1">Muscle</tissue>
    </source>
</reference>
<protein>
    <submittedName>
        <fullName evidence="1">Uncharacterized protein</fullName>
    </submittedName>
</protein>